<dbReference type="Proteomes" id="UP000828048">
    <property type="component" value="Chromosome 3"/>
</dbReference>
<dbReference type="EMBL" id="CM037153">
    <property type="protein sequence ID" value="KAH7858420.1"/>
    <property type="molecule type" value="Genomic_DNA"/>
</dbReference>
<accession>A0ACB7YXV4</accession>
<sequence>MEPSVCRPKRRELSLQDLPSEILVNIFLKLPVKCLISMKCASKHWWAVISDPRFIELQFEKAVKNPGHLYIFFKESPPYIYLAERVSDCTEAMKIPRAALYQKTTAMNWSTSGGLVAILMPTDNCCYICNPILGEEIKVTMGPYFGKKMFWTAWWGFGYSFSTKEYKLILFASPISKGLTQEEKDVVLGAIYTLGSESWREIPEVPFTPAGCGHVDCDGTFFWLIFCDSDEEVVPRSHSIASFDIGSEEFRLWRGPNTDMDEESCRTLYLIRVGDTVGCVMMMNDGSLRIWILRDKVNEFWNKEYTFTQSRAHFLGLWMNRDLFCYEAPHFFTYDSNNKQFRAKLQLPFHEEYPDWGPHRGVIRTHVLCLISPWRIKELGNKAIGAFAMNSIGNNKCKFFFEWVDPATNERGKDFGNWIVRKKMELEKNIEELHKQMKEMDIAFQAKMNNWQKRRDWFQMRMNCMIKKMNDMEAKFTKKMKEWKSKEDWQGLEMEEVVEKKVALKLKMEEVVVKNEALKLKMEQVAARNDVLVKRNKEIQEEVKLAKLKMVALTAMVVVLVGIGIVFLGGQGMWKNKMLALP</sequence>
<evidence type="ECO:0000313" key="1">
    <source>
        <dbReference type="EMBL" id="KAH7858420.1"/>
    </source>
</evidence>
<gene>
    <name evidence="1" type="ORF">Vadar_023674</name>
</gene>
<name>A0ACB7YXV4_9ERIC</name>
<keyword evidence="2" id="KW-1185">Reference proteome</keyword>
<organism evidence="1 2">
    <name type="scientific">Vaccinium darrowii</name>
    <dbReference type="NCBI Taxonomy" id="229202"/>
    <lineage>
        <taxon>Eukaryota</taxon>
        <taxon>Viridiplantae</taxon>
        <taxon>Streptophyta</taxon>
        <taxon>Embryophyta</taxon>
        <taxon>Tracheophyta</taxon>
        <taxon>Spermatophyta</taxon>
        <taxon>Magnoliopsida</taxon>
        <taxon>eudicotyledons</taxon>
        <taxon>Gunneridae</taxon>
        <taxon>Pentapetalae</taxon>
        <taxon>asterids</taxon>
        <taxon>Ericales</taxon>
        <taxon>Ericaceae</taxon>
        <taxon>Vaccinioideae</taxon>
        <taxon>Vaccinieae</taxon>
        <taxon>Vaccinium</taxon>
    </lineage>
</organism>
<reference evidence="1 2" key="1">
    <citation type="journal article" date="2021" name="Hortic Res">
        <title>High-quality reference genome and annotation aids understanding of berry development for evergreen blueberry (Vaccinium darrowii).</title>
        <authorList>
            <person name="Yu J."/>
            <person name="Hulse-Kemp A.M."/>
            <person name="Babiker E."/>
            <person name="Staton M."/>
        </authorList>
    </citation>
    <scope>NUCLEOTIDE SEQUENCE [LARGE SCALE GENOMIC DNA]</scope>
    <source>
        <strain evidence="2">cv. NJ 8807/NJ 8810</strain>
        <tissue evidence="1">Young leaf</tissue>
    </source>
</reference>
<evidence type="ECO:0000313" key="2">
    <source>
        <dbReference type="Proteomes" id="UP000828048"/>
    </source>
</evidence>
<comment type="caution">
    <text evidence="1">The sequence shown here is derived from an EMBL/GenBank/DDBJ whole genome shotgun (WGS) entry which is preliminary data.</text>
</comment>
<protein>
    <submittedName>
        <fullName evidence="1">Uncharacterized protein</fullName>
    </submittedName>
</protein>
<proteinExistence type="predicted"/>